<name>A0A5C2RT80_9APHY</name>
<gene>
    <name evidence="1" type="ORF">L227DRAFT_581094</name>
</gene>
<organism evidence="1 2">
    <name type="scientific">Lentinus tigrinus ALCF2SS1-6</name>
    <dbReference type="NCBI Taxonomy" id="1328759"/>
    <lineage>
        <taxon>Eukaryota</taxon>
        <taxon>Fungi</taxon>
        <taxon>Dikarya</taxon>
        <taxon>Basidiomycota</taxon>
        <taxon>Agaricomycotina</taxon>
        <taxon>Agaricomycetes</taxon>
        <taxon>Polyporales</taxon>
        <taxon>Polyporaceae</taxon>
        <taxon>Lentinus</taxon>
    </lineage>
</organism>
<reference evidence="1" key="1">
    <citation type="journal article" date="2018" name="Genome Biol. Evol.">
        <title>Genomics and development of Lentinus tigrinus, a white-rot wood-decaying mushroom with dimorphic fruiting bodies.</title>
        <authorList>
            <person name="Wu B."/>
            <person name="Xu Z."/>
            <person name="Knudson A."/>
            <person name="Carlson A."/>
            <person name="Chen N."/>
            <person name="Kovaka S."/>
            <person name="LaButti K."/>
            <person name="Lipzen A."/>
            <person name="Pennachio C."/>
            <person name="Riley R."/>
            <person name="Schakwitz W."/>
            <person name="Umezawa K."/>
            <person name="Ohm R.A."/>
            <person name="Grigoriev I.V."/>
            <person name="Nagy L.G."/>
            <person name="Gibbons J."/>
            <person name="Hibbett D."/>
        </authorList>
    </citation>
    <scope>NUCLEOTIDE SEQUENCE [LARGE SCALE GENOMIC DNA]</scope>
    <source>
        <strain evidence="1">ALCF2SS1-6</strain>
    </source>
</reference>
<dbReference type="EMBL" id="ML122316">
    <property type="protein sequence ID" value="RPD53735.1"/>
    <property type="molecule type" value="Genomic_DNA"/>
</dbReference>
<sequence>MEQVFEWILEVMPADDHKTSYSPGDLYDLLSSSPETRFHAGYLFVRYLLHVRSASTLASLPQTGGKSPEDQEALEAVTWDVAVACLALSIKFHRDVLFPLDVIYVHEFLDLAPHEMEFEDLENAQRDVLEAVAFRVGSATPGAFIEELWDALTPLRRLVSFDGRWEAVQEEAWEILNDALQQPELLQYPPSLITGAAVIEAVVEVLQRSYKTAGVDGRGKPVGKRDARSLRKVALKCSRGVRLDIQDILQISNEDLRACQKWLGLTTG</sequence>
<evidence type="ECO:0000313" key="2">
    <source>
        <dbReference type="Proteomes" id="UP000313359"/>
    </source>
</evidence>
<accession>A0A5C2RT80</accession>
<evidence type="ECO:0000313" key="1">
    <source>
        <dbReference type="EMBL" id="RPD53735.1"/>
    </source>
</evidence>
<keyword evidence="2" id="KW-1185">Reference proteome</keyword>
<proteinExistence type="predicted"/>
<protein>
    <recommendedName>
        <fullName evidence="3">Cyclin N-terminal domain-containing protein</fullName>
    </recommendedName>
</protein>
<dbReference type="OrthoDB" id="3250555at2759"/>
<dbReference type="STRING" id="1328759.A0A5C2RT80"/>
<dbReference type="Proteomes" id="UP000313359">
    <property type="component" value="Unassembled WGS sequence"/>
</dbReference>
<evidence type="ECO:0008006" key="3">
    <source>
        <dbReference type="Google" id="ProtNLM"/>
    </source>
</evidence>
<dbReference type="AlphaFoldDB" id="A0A5C2RT80"/>
<dbReference type="Gene3D" id="1.10.472.10">
    <property type="entry name" value="Cyclin-like"/>
    <property type="match status" value="1"/>
</dbReference>